<dbReference type="Proteomes" id="UP000092668">
    <property type="component" value="Unassembled WGS sequence"/>
</dbReference>
<sequence>MSGAYLIWGCCAYCEEEDSLDEALGFARAMSNGDGHIFHGIECPDGRLIDSESKEFHDYCKRRDREEEERRERWEREHPTSERVGILCIRSPFSKGWDRETYTDQQRLDFDQAVAVTRFGADRVRVLTGADMDDWRALR</sequence>
<evidence type="ECO:0000313" key="2">
    <source>
        <dbReference type="Proteomes" id="UP000092668"/>
    </source>
</evidence>
<reference evidence="1 2" key="1">
    <citation type="submission" date="2015-06" db="EMBL/GenBank/DDBJ databases">
        <title>Genome sequence of Mycobacterium kumamotonense strain Roo.</title>
        <authorList>
            <person name="Greninger A.L."/>
            <person name="Cunningham G."/>
            <person name="Miller S."/>
        </authorList>
    </citation>
    <scope>NUCLEOTIDE SEQUENCE [LARGE SCALE GENOMIC DNA]</scope>
    <source>
        <strain evidence="1 2">Roo</strain>
    </source>
</reference>
<proteinExistence type="predicted"/>
<organism evidence="1 2">
    <name type="scientific">Mycolicibacter kumamotonensis</name>
    <dbReference type="NCBI Taxonomy" id="354243"/>
    <lineage>
        <taxon>Bacteria</taxon>
        <taxon>Bacillati</taxon>
        <taxon>Actinomycetota</taxon>
        <taxon>Actinomycetes</taxon>
        <taxon>Mycobacteriales</taxon>
        <taxon>Mycobacteriaceae</taxon>
        <taxon>Mycolicibacter</taxon>
    </lineage>
</organism>
<dbReference type="AlphaFoldDB" id="A0A1B8SLF6"/>
<accession>A0A1B8SLF6</accession>
<dbReference type="RefSeq" id="WP_065286814.1">
    <property type="nucleotide sequence ID" value="NZ_LFOE01000001.1"/>
</dbReference>
<gene>
    <name evidence="1" type="ORF">ACT18_00970</name>
</gene>
<keyword evidence="2" id="KW-1185">Reference proteome</keyword>
<protein>
    <submittedName>
        <fullName evidence="1">Uncharacterized protein</fullName>
    </submittedName>
</protein>
<comment type="caution">
    <text evidence="1">The sequence shown here is derived from an EMBL/GenBank/DDBJ whole genome shotgun (WGS) entry which is preliminary data.</text>
</comment>
<dbReference type="EMBL" id="LFOE01000001">
    <property type="protein sequence ID" value="OBY33534.1"/>
    <property type="molecule type" value="Genomic_DNA"/>
</dbReference>
<evidence type="ECO:0000313" key="1">
    <source>
        <dbReference type="EMBL" id="OBY33534.1"/>
    </source>
</evidence>
<name>A0A1B8SLF6_9MYCO</name>